<feature type="domain" description="RNase H type-1" evidence="1">
    <location>
        <begin position="323"/>
        <end position="416"/>
    </location>
</feature>
<organism evidence="2 3">
    <name type="scientific">Abeliophyllum distichum</name>
    <dbReference type="NCBI Taxonomy" id="126358"/>
    <lineage>
        <taxon>Eukaryota</taxon>
        <taxon>Viridiplantae</taxon>
        <taxon>Streptophyta</taxon>
        <taxon>Embryophyta</taxon>
        <taxon>Tracheophyta</taxon>
        <taxon>Spermatophyta</taxon>
        <taxon>Magnoliopsida</taxon>
        <taxon>eudicotyledons</taxon>
        <taxon>Gunneridae</taxon>
        <taxon>Pentapetalae</taxon>
        <taxon>asterids</taxon>
        <taxon>lamiids</taxon>
        <taxon>Lamiales</taxon>
        <taxon>Oleaceae</taxon>
        <taxon>Forsythieae</taxon>
        <taxon>Abeliophyllum</taxon>
    </lineage>
</organism>
<dbReference type="PANTHER" id="PTHR47723">
    <property type="entry name" value="OS05G0353850 PROTEIN"/>
    <property type="match status" value="1"/>
</dbReference>
<evidence type="ECO:0000313" key="2">
    <source>
        <dbReference type="EMBL" id="KAL2472010.1"/>
    </source>
</evidence>
<dbReference type="Pfam" id="PF13456">
    <property type="entry name" value="RVT_3"/>
    <property type="match status" value="1"/>
</dbReference>
<dbReference type="PANTHER" id="PTHR47723:SF19">
    <property type="entry name" value="POLYNUCLEOTIDYL TRANSFERASE, RIBONUCLEASE H-LIKE SUPERFAMILY PROTEIN"/>
    <property type="match status" value="1"/>
</dbReference>
<sequence>MVSQSISIAQSSHPTIPILGFRRLQDLVDTFSLKLWWLFRSQISLWAQFLRGKYCQGTHPILATVPYYASPVWKRLKLIGPQAESYIAWKLGRGHIFFWHDCWMGDTTLADQFPQLPHSSIQVYDFFDDIGWNIDRLNQIVPLTMAEQIRSIPITPHVDDQIVWTDTSDGRFVTKSAWQLVRTGSTIQACISYDMEFDYSDHGFLFLLEIVAGAYTSGCGDPETDRESYGVEAARGIPVSLPDLEILGNDAKHRDIAMEPRRIIWRVYHTISLLHTGRLFRHIHWRGDMDIAPLFDVIITTPSPPPPTLVFWRTPPVGSYKINTDGCVKDGVASGGGIIRDSSGQCIRAFFSFYGDCTILEAKLRAILDGIILAQRLGLSVLCVESDSTLAIHCITKGGGPWHIQATLRHIRHLLALDRDTISHIFERATRLLIFLHQRAGIDATIMSTALRIFHDDIAV</sequence>
<evidence type="ECO:0000313" key="3">
    <source>
        <dbReference type="Proteomes" id="UP001604336"/>
    </source>
</evidence>
<dbReference type="InterPro" id="IPR053151">
    <property type="entry name" value="RNase_H-like"/>
</dbReference>
<reference evidence="3" key="1">
    <citation type="submission" date="2024-07" db="EMBL/GenBank/DDBJ databases">
        <title>Two chromosome-level genome assemblies of Korean endemic species Abeliophyllum distichum and Forsythia ovata (Oleaceae).</title>
        <authorList>
            <person name="Jang H."/>
        </authorList>
    </citation>
    <scope>NUCLEOTIDE SEQUENCE [LARGE SCALE GENOMIC DNA]</scope>
</reference>
<dbReference type="InterPro" id="IPR036397">
    <property type="entry name" value="RNaseH_sf"/>
</dbReference>
<accession>A0ABD1Q751</accession>
<gene>
    <name evidence="2" type="ORF">Adt_40146</name>
</gene>
<dbReference type="Gene3D" id="3.30.420.10">
    <property type="entry name" value="Ribonuclease H-like superfamily/Ribonuclease H"/>
    <property type="match status" value="1"/>
</dbReference>
<dbReference type="InterPro" id="IPR002156">
    <property type="entry name" value="RNaseH_domain"/>
</dbReference>
<protein>
    <submittedName>
        <fullName evidence="2">RNase H domain-containing protein</fullName>
    </submittedName>
</protein>
<dbReference type="CDD" id="cd06222">
    <property type="entry name" value="RNase_H_like"/>
    <property type="match status" value="1"/>
</dbReference>
<dbReference type="InterPro" id="IPR012337">
    <property type="entry name" value="RNaseH-like_sf"/>
</dbReference>
<dbReference type="InterPro" id="IPR044730">
    <property type="entry name" value="RNase_H-like_dom_plant"/>
</dbReference>
<dbReference type="Proteomes" id="UP001604336">
    <property type="component" value="Unassembled WGS sequence"/>
</dbReference>
<keyword evidence="3" id="KW-1185">Reference proteome</keyword>
<dbReference type="AlphaFoldDB" id="A0ABD1Q751"/>
<proteinExistence type="predicted"/>
<comment type="caution">
    <text evidence="2">The sequence shown here is derived from an EMBL/GenBank/DDBJ whole genome shotgun (WGS) entry which is preliminary data.</text>
</comment>
<dbReference type="SUPFAM" id="SSF53098">
    <property type="entry name" value="Ribonuclease H-like"/>
    <property type="match status" value="1"/>
</dbReference>
<evidence type="ECO:0000259" key="1">
    <source>
        <dbReference type="Pfam" id="PF13456"/>
    </source>
</evidence>
<name>A0ABD1Q751_9LAMI</name>
<dbReference type="EMBL" id="JBFOLK010000012">
    <property type="protein sequence ID" value="KAL2472010.1"/>
    <property type="molecule type" value="Genomic_DNA"/>
</dbReference>